<gene>
    <name evidence="1" type="primary">Acey_s0003.g1278</name>
    <name evidence="1" type="ORF">Y032_0003g1278</name>
</gene>
<dbReference type="EMBL" id="JARK01001339">
    <property type="protein sequence ID" value="EYC31866.1"/>
    <property type="molecule type" value="Genomic_DNA"/>
</dbReference>
<evidence type="ECO:0000313" key="2">
    <source>
        <dbReference type="Proteomes" id="UP000024635"/>
    </source>
</evidence>
<keyword evidence="2" id="KW-1185">Reference proteome</keyword>
<reference evidence="2" key="1">
    <citation type="journal article" date="2015" name="Nat. Genet.">
        <title>The genome and transcriptome of the zoonotic hookworm Ancylostoma ceylanicum identify infection-specific gene families.</title>
        <authorList>
            <person name="Schwarz E.M."/>
            <person name="Hu Y."/>
            <person name="Antoshechkin I."/>
            <person name="Miller M.M."/>
            <person name="Sternberg P.W."/>
            <person name="Aroian R.V."/>
        </authorList>
    </citation>
    <scope>NUCLEOTIDE SEQUENCE</scope>
    <source>
        <strain evidence="2">HY135</strain>
    </source>
</reference>
<proteinExistence type="predicted"/>
<sequence>MKQLVTSDFPSSMETCMYGIDDTNLLNRKKKFLTKHDTVFASSHASVRPQRSIEPVGTPEIHRYPHSLPRLFRSTMTSFQYLVVVSVLKSKAYACIATVSPEDTATTTATTAATTASGTNAAAASLSGLSAVPFSSLMAVPGGGILAVIDSGATTSTVLLNNAASTATSSNVVGTTASATTQIVSGGGTTAILVGGGGTETVSVITASSTGSIATTLSSVASPGTITTTTVSGTTTYVPGSPVSDANCNTWCPTTYKDDCNNMATVCATAVEAAAVVATTGTECRLTWTCPAGTAPYYYVYAPPTPQAYPTSGDYAQCFPPPNSFWYLPDGVTQINGMACQSPP</sequence>
<organism evidence="1 2">
    <name type="scientific">Ancylostoma ceylanicum</name>
    <dbReference type="NCBI Taxonomy" id="53326"/>
    <lineage>
        <taxon>Eukaryota</taxon>
        <taxon>Metazoa</taxon>
        <taxon>Ecdysozoa</taxon>
        <taxon>Nematoda</taxon>
        <taxon>Chromadorea</taxon>
        <taxon>Rhabditida</taxon>
        <taxon>Rhabditina</taxon>
        <taxon>Rhabditomorpha</taxon>
        <taxon>Strongyloidea</taxon>
        <taxon>Ancylostomatidae</taxon>
        <taxon>Ancylostomatinae</taxon>
        <taxon>Ancylostoma</taxon>
    </lineage>
</organism>
<evidence type="ECO:0000313" key="1">
    <source>
        <dbReference type="EMBL" id="EYC31866.1"/>
    </source>
</evidence>
<protein>
    <submittedName>
        <fullName evidence="1">Uncharacterized protein</fullName>
    </submittedName>
</protein>
<dbReference type="AlphaFoldDB" id="A0A016VX05"/>
<accession>A0A016VX05</accession>
<dbReference type="Proteomes" id="UP000024635">
    <property type="component" value="Unassembled WGS sequence"/>
</dbReference>
<name>A0A016VX05_9BILA</name>
<comment type="caution">
    <text evidence="1">The sequence shown here is derived from an EMBL/GenBank/DDBJ whole genome shotgun (WGS) entry which is preliminary data.</text>
</comment>